<reference evidence="8" key="1">
    <citation type="submission" date="2025-08" db="UniProtKB">
        <authorList>
            <consortium name="RefSeq"/>
        </authorList>
    </citation>
    <scope>IDENTIFICATION</scope>
    <source>
        <tissue evidence="8">Whole insect</tissue>
    </source>
</reference>
<dbReference type="Pfam" id="PF00135">
    <property type="entry name" value="COesterase"/>
    <property type="match status" value="1"/>
</dbReference>
<evidence type="ECO:0000256" key="4">
    <source>
        <dbReference type="ARBA" id="ARBA00023157"/>
    </source>
</evidence>
<proteinExistence type="inferred from homology"/>
<sequence length="557" mass="63146">MKKIALVISIFCVFLTVRISADDGTLVQTERGMIRGHILKSENGNDYYAFQEIPYAAPPVGENRFQNPKIPKAWPGILDTTKNTKVCYQTVVKYSNLEISEDCLYVNVYTPQKPGSGDLIPVLLWIHGGAFQNESSTYEYYGPKYIMDHGVVVVTFNYRLGPFGFVGTQDGVVPLNLGLKDQRFAIEWVNRNVHLFGGNPERVVLVGESAGSMSVGYHLMGPWDGEKQLFHGVIMQSGSPVAGELMQDTTTATALQLGRRVDPSFVSNDTKELLQVLQNADAKDIIYSGIPGGVAVEDSGPFSYQGFQAFLDGNYKNVPVIIGFNSEEWGFIEKNDLTAFPETFITLINLKSEEETLLKESMKEHLCQLQEGITKYFPSVLSANCEWLIALDENNSYYYKFYLQYTSDQMFTTGTCKQVELASTSVPYYFYQFSYKGYIGGAMDMVLPPGCEKVVHAEDLHYMWDDGSNSDLSKFPEEDRLMLHQYVVMWTNFVKYLNPTPIEVPLLNNFIWLPSEPNSLRYMNINTTFEMLEQPRQYPQIKQILEKYMEPPYNAFA</sequence>
<dbReference type="InterPro" id="IPR050309">
    <property type="entry name" value="Type-B_Carboxylest/Lipase"/>
</dbReference>
<keyword evidence="3 6" id="KW-0378">Hydrolase</keyword>
<evidence type="ECO:0000313" key="8">
    <source>
        <dbReference type="RefSeq" id="XP_028138756.1"/>
    </source>
</evidence>
<feature type="domain" description="Carboxylesterase type B" evidence="7">
    <location>
        <begin position="25"/>
        <end position="531"/>
    </location>
</feature>
<feature type="signal peptide" evidence="6">
    <location>
        <begin position="1"/>
        <end position="21"/>
    </location>
</feature>
<keyword evidence="4" id="KW-1015">Disulfide bond</keyword>
<dbReference type="PROSITE" id="PS00941">
    <property type="entry name" value="CARBOXYLESTERASE_B_2"/>
    <property type="match status" value="1"/>
</dbReference>
<comment type="similarity">
    <text evidence="1 6">Belongs to the type-B carboxylesterase/lipase family.</text>
</comment>
<keyword evidence="6" id="KW-0732">Signal</keyword>
<dbReference type="InterPro" id="IPR029058">
    <property type="entry name" value="AB_hydrolase_fold"/>
</dbReference>
<dbReference type="EC" id="3.1.1.-" evidence="6"/>
<evidence type="ECO:0000256" key="2">
    <source>
        <dbReference type="ARBA" id="ARBA00022487"/>
    </source>
</evidence>
<dbReference type="GO" id="GO:0052689">
    <property type="term" value="F:carboxylic ester hydrolase activity"/>
    <property type="evidence" value="ECO:0007669"/>
    <property type="project" value="UniProtKB-KW"/>
</dbReference>
<organism evidence="8">
    <name type="scientific">Diabrotica virgifera virgifera</name>
    <name type="common">western corn rootworm</name>
    <dbReference type="NCBI Taxonomy" id="50390"/>
    <lineage>
        <taxon>Eukaryota</taxon>
        <taxon>Metazoa</taxon>
        <taxon>Ecdysozoa</taxon>
        <taxon>Arthropoda</taxon>
        <taxon>Hexapoda</taxon>
        <taxon>Insecta</taxon>
        <taxon>Pterygota</taxon>
        <taxon>Neoptera</taxon>
        <taxon>Endopterygota</taxon>
        <taxon>Coleoptera</taxon>
        <taxon>Polyphaga</taxon>
        <taxon>Cucujiformia</taxon>
        <taxon>Chrysomeloidea</taxon>
        <taxon>Chrysomelidae</taxon>
        <taxon>Galerucinae</taxon>
        <taxon>Diabroticina</taxon>
        <taxon>Diabroticites</taxon>
        <taxon>Diabrotica</taxon>
    </lineage>
</organism>
<keyword evidence="2" id="KW-0719">Serine esterase</keyword>
<dbReference type="RefSeq" id="XP_028138756.1">
    <property type="nucleotide sequence ID" value="XM_028282955.1"/>
</dbReference>
<dbReference type="InterPro" id="IPR019819">
    <property type="entry name" value="Carboxylesterase_B_CS"/>
</dbReference>
<evidence type="ECO:0000259" key="7">
    <source>
        <dbReference type="Pfam" id="PF00135"/>
    </source>
</evidence>
<dbReference type="SUPFAM" id="SSF53474">
    <property type="entry name" value="alpha/beta-Hydrolases"/>
    <property type="match status" value="1"/>
</dbReference>
<dbReference type="InterPro" id="IPR002018">
    <property type="entry name" value="CarbesteraseB"/>
</dbReference>
<name>A0A6P7FR65_DIAVI</name>
<dbReference type="PROSITE" id="PS00122">
    <property type="entry name" value="CARBOXYLESTERASE_B_1"/>
    <property type="match status" value="1"/>
</dbReference>
<evidence type="ECO:0000256" key="1">
    <source>
        <dbReference type="ARBA" id="ARBA00005964"/>
    </source>
</evidence>
<protein>
    <recommendedName>
        <fullName evidence="6">Carboxylic ester hydrolase</fullName>
        <ecNumber evidence="6">3.1.1.-</ecNumber>
    </recommendedName>
</protein>
<dbReference type="PANTHER" id="PTHR11559">
    <property type="entry name" value="CARBOXYLESTERASE"/>
    <property type="match status" value="1"/>
</dbReference>
<evidence type="ECO:0000256" key="6">
    <source>
        <dbReference type="RuleBase" id="RU361235"/>
    </source>
</evidence>
<dbReference type="InParanoid" id="A0A6P7FR65"/>
<dbReference type="AlphaFoldDB" id="A0A6P7FR65"/>
<feature type="chain" id="PRO_5028510043" description="Carboxylic ester hydrolase" evidence="6">
    <location>
        <begin position="22"/>
        <end position="557"/>
    </location>
</feature>
<evidence type="ECO:0000256" key="5">
    <source>
        <dbReference type="ARBA" id="ARBA00023180"/>
    </source>
</evidence>
<dbReference type="Gene3D" id="3.40.50.1820">
    <property type="entry name" value="alpha/beta hydrolase"/>
    <property type="match status" value="1"/>
</dbReference>
<gene>
    <name evidence="8" type="primary">LOC114333125</name>
</gene>
<dbReference type="InterPro" id="IPR019826">
    <property type="entry name" value="Carboxylesterase_B_AS"/>
</dbReference>
<accession>A0A6P7FR65</accession>
<evidence type="ECO:0000256" key="3">
    <source>
        <dbReference type="ARBA" id="ARBA00022801"/>
    </source>
</evidence>
<keyword evidence="5" id="KW-0325">Glycoprotein</keyword>